<reference evidence="7" key="2">
    <citation type="submission" date="2020-02" db="EMBL/GenBank/DDBJ databases">
        <authorList>
            <person name="Littmann E."/>
            <person name="Sorbara M."/>
        </authorList>
    </citation>
    <scope>NUCLEOTIDE SEQUENCE</scope>
    <source>
        <strain evidence="7">MSK.11.9</strain>
    </source>
</reference>
<proteinExistence type="predicted"/>
<feature type="transmembrane region" description="Helical" evidence="6">
    <location>
        <begin position="337"/>
        <end position="355"/>
    </location>
</feature>
<comment type="caution">
    <text evidence="7">The sequence shown here is derived from an EMBL/GenBank/DDBJ whole genome shotgun (WGS) entry which is preliminary data.</text>
</comment>
<keyword evidence="4 6" id="KW-1133">Transmembrane helix</keyword>
<protein>
    <recommendedName>
        <fullName evidence="9">Sugar isomerase</fullName>
    </recommendedName>
</protein>
<gene>
    <name evidence="7" type="ORF">G4981_10250</name>
</gene>
<dbReference type="Proteomes" id="UP001296581">
    <property type="component" value="Unassembled WGS sequence"/>
</dbReference>
<comment type="subcellular location">
    <subcellularLocation>
        <location evidence="1">Cell membrane</location>
        <topology evidence="1">Multi-pass membrane protein</topology>
    </subcellularLocation>
</comment>
<evidence type="ECO:0000313" key="7">
    <source>
        <dbReference type="EMBL" id="NSI65649.1"/>
    </source>
</evidence>
<feature type="transmembrane region" description="Helical" evidence="6">
    <location>
        <begin position="382"/>
        <end position="405"/>
    </location>
</feature>
<evidence type="ECO:0000256" key="6">
    <source>
        <dbReference type="SAM" id="Phobius"/>
    </source>
</evidence>
<feature type="transmembrane region" description="Helical" evidence="6">
    <location>
        <begin position="451"/>
        <end position="482"/>
    </location>
</feature>
<keyword evidence="3 6" id="KW-0812">Transmembrane</keyword>
<feature type="transmembrane region" description="Helical" evidence="6">
    <location>
        <begin position="7"/>
        <end position="28"/>
    </location>
</feature>
<dbReference type="RefSeq" id="WP_173903618.1">
    <property type="nucleotide sequence ID" value="NZ_JAAIRY010000016.1"/>
</dbReference>
<evidence type="ECO:0000256" key="4">
    <source>
        <dbReference type="ARBA" id="ARBA00022989"/>
    </source>
</evidence>
<evidence type="ECO:0000256" key="3">
    <source>
        <dbReference type="ARBA" id="ARBA00022692"/>
    </source>
</evidence>
<dbReference type="GO" id="GO:0005886">
    <property type="term" value="C:plasma membrane"/>
    <property type="evidence" value="ECO:0007669"/>
    <property type="project" value="UniProtKB-SubCell"/>
</dbReference>
<feature type="transmembrane region" description="Helical" evidence="6">
    <location>
        <begin position="89"/>
        <end position="112"/>
    </location>
</feature>
<keyword evidence="2" id="KW-1003">Cell membrane</keyword>
<keyword evidence="5 6" id="KW-0472">Membrane</keyword>
<evidence type="ECO:0008006" key="9">
    <source>
        <dbReference type="Google" id="ProtNLM"/>
    </source>
</evidence>
<evidence type="ECO:0000256" key="5">
    <source>
        <dbReference type="ARBA" id="ARBA00023136"/>
    </source>
</evidence>
<reference evidence="7" key="1">
    <citation type="journal article" date="2020" name="Cell Host Microbe">
        <title>Functional and Genomic Variation between Human-Derived Isolates of Lachnospiraceae Reveals Inter- and Intra-Species Diversity.</title>
        <authorList>
            <person name="Sorbara M.T."/>
            <person name="Littmann E.R."/>
            <person name="Fontana E."/>
            <person name="Moody T.U."/>
            <person name="Kohout C.E."/>
            <person name="Gjonbalaj M."/>
            <person name="Eaton V."/>
            <person name="Seok R."/>
            <person name="Leiner I.M."/>
            <person name="Pamer E.G."/>
        </authorList>
    </citation>
    <scope>NUCLEOTIDE SEQUENCE</scope>
    <source>
        <strain evidence="7">MSK.11.9</strain>
    </source>
</reference>
<dbReference type="InterPro" id="IPR050833">
    <property type="entry name" value="Poly_Biosynth_Transport"/>
</dbReference>
<feature type="transmembrane region" description="Helical" evidence="6">
    <location>
        <begin position="48"/>
        <end position="68"/>
    </location>
</feature>
<feature type="transmembrane region" description="Helical" evidence="6">
    <location>
        <begin position="426"/>
        <end position="445"/>
    </location>
</feature>
<evidence type="ECO:0000256" key="1">
    <source>
        <dbReference type="ARBA" id="ARBA00004651"/>
    </source>
</evidence>
<dbReference type="PANTHER" id="PTHR30250:SF11">
    <property type="entry name" value="O-ANTIGEN TRANSPORTER-RELATED"/>
    <property type="match status" value="1"/>
</dbReference>
<feature type="transmembrane region" description="Helical" evidence="6">
    <location>
        <begin position="118"/>
        <end position="139"/>
    </location>
</feature>
<dbReference type="EMBL" id="JAAIRY010000016">
    <property type="protein sequence ID" value="NSI65649.1"/>
    <property type="molecule type" value="Genomic_DNA"/>
</dbReference>
<sequence>MKRKLYMNLIVSVFSNVVLLILSLIIPRLFLLQYGSDTNGLLTTLSQIFAYIALLEAGISQATLVQLYGPLKSGDKKQVSEIMSISRSYYRKVTGIYALLVLTIAAATPLIIKSELNYSTIFLCVIFEGAAGVINFYFFSSQTILLNADGRGYVNELTNLVGKTASYVVKIILALTGVSIVLIQFGSFVISLSKMLFYNIYMEKNYPWVDYKISTNKAKKLPDRNAFIVSELAWTLFSSTDAIVLSVFCSTKMASVYSINNMAFVAINSLVSAAYFGIRYILGKAYHEGIDAYRCVHDSFNAVFMGIITALMGVSVLMLDSFIVLYTDGVQDIKYSYFWLPVLFCLIQMLSWSRYVSGNLTGIAGYAKQVSKISLAEAGINVVLSVVFVNIWGIYGVVLATVVALPIKVLYTNYISDKFVMRRSGFSTLTKMGVDFLFLGIIVAIRKKIQFVLTSWTCFFVGGIILTIVLLFLVMGIHFLIYPEFRDIFREKNIKK</sequence>
<dbReference type="AlphaFoldDB" id="A0AB36DHH8"/>
<evidence type="ECO:0000256" key="2">
    <source>
        <dbReference type="ARBA" id="ARBA00022475"/>
    </source>
</evidence>
<feature type="transmembrane region" description="Helical" evidence="6">
    <location>
        <begin position="232"/>
        <end position="250"/>
    </location>
</feature>
<dbReference type="PANTHER" id="PTHR30250">
    <property type="entry name" value="PST FAMILY PREDICTED COLANIC ACID TRANSPORTER"/>
    <property type="match status" value="1"/>
</dbReference>
<feature type="transmembrane region" description="Helical" evidence="6">
    <location>
        <begin position="302"/>
        <end position="325"/>
    </location>
</feature>
<feature type="transmembrane region" description="Helical" evidence="6">
    <location>
        <begin position="167"/>
        <end position="192"/>
    </location>
</feature>
<feature type="transmembrane region" description="Helical" evidence="6">
    <location>
        <begin position="262"/>
        <end position="282"/>
    </location>
</feature>
<accession>A0AB36DHH8</accession>
<organism evidence="7 8">
    <name type="scientific">Mediterraneibacter gnavus</name>
    <name type="common">Ruminococcus gnavus</name>
    <dbReference type="NCBI Taxonomy" id="33038"/>
    <lineage>
        <taxon>Bacteria</taxon>
        <taxon>Bacillati</taxon>
        <taxon>Bacillota</taxon>
        <taxon>Clostridia</taxon>
        <taxon>Lachnospirales</taxon>
        <taxon>Lachnospiraceae</taxon>
        <taxon>Mediterraneibacter</taxon>
    </lineage>
</organism>
<name>A0AB36DHH8_MEDGN</name>
<evidence type="ECO:0000313" key="8">
    <source>
        <dbReference type="Proteomes" id="UP001296581"/>
    </source>
</evidence>